<dbReference type="AlphaFoldDB" id="A0A4U6VEA0"/>
<evidence type="ECO:0000256" key="2">
    <source>
        <dbReference type="ARBA" id="ARBA00007448"/>
    </source>
</evidence>
<comment type="catalytic activity">
    <reaction evidence="4">
        <text>ATP + H2O = ADP + phosphate + H(+)</text>
        <dbReference type="Rhea" id="RHEA:13065"/>
        <dbReference type="ChEBI" id="CHEBI:15377"/>
        <dbReference type="ChEBI" id="CHEBI:15378"/>
        <dbReference type="ChEBI" id="CHEBI:30616"/>
        <dbReference type="ChEBI" id="CHEBI:43474"/>
        <dbReference type="ChEBI" id="CHEBI:456216"/>
    </reaction>
</comment>
<name>A0A4U6VEA0_SETVI</name>
<evidence type="ECO:0000313" key="8">
    <source>
        <dbReference type="EMBL" id="TKW25559.1"/>
    </source>
</evidence>
<feature type="domain" description="AAA+ ATPase" evidence="7">
    <location>
        <begin position="235"/>
        <end position="378"/>
    </location>
</feature>
<accession>A0A4U6VEA0</accession>
<dbReference type="PANTHER" id="PTHR23070">
    <property type="entry name" value="BCS1 AAA-TYPE ATPASE"/>
    <property type="match status" value="1"/>
</dbReference>
<organism evidence="8 9">
    <name type="scientific">Setaria viridis</name>
    <name type="common">Green bristlegrass</name>
    <name type="synonym">Setaria italica subsp. viridis</name>
    <dbReference type="NCBI Taxonomy" id="4556"/>
    <lineage>
        <taxon>Eukaryota</taxon>
        <taxon>Viridiplantae</taxon>
        <taxon>Streptophyta</taxon>
        <taxon>Embryophyta</taxon>
        <taxon>Tracheophyta</taxon>
        <taxon>Spermatophyta</taxon>
        <taxon>Magnoliopsida</taxon>
        <taxon>Liliopsida</taxon>
        <taxon>Poales</taxon>
        <taxon>Poaceae</taxon>
        <taxon>PACMAD clade</taxon>
        <taxon>Panicoideae</taxon>
        <taxon>Panicodae</taxon>
        <taxon>Paniceae</taxon>
        <taxon>Cenchrinae</taxon>
        <taxon>Setaria</taxon>
    </lineage>
</organism>
<evidence type="ECO:0000256" key="4">
    <source>
        <dbReference type="ARBA" id="ARBA00049360"/>
    </source>
</evidence>
<dbReference type="InterPro" id="IPR027417">
    <property type="entry name" value="P-loop_NTPase"/>
</dbReference>
<feature type="compositionally biased region" description="Acidic residues" evidence="6">
    <location>
        <begin position="457"/>
        <end position="467"/>
    </location>
</feature>
<dbReference type="CDD" id="cd19510">
    <property type="entry name" value="RecA-like_BCS1"/>
    <property type="match status" value="1"/>
</dbReference>
<keyword evidence="5" id="KW-0547">Nucleotide-binding</keyword>
<dbReference type="Proteomes" id="UP000298652">
    <property type="component" value="Chromosome 3"/>
</dbReference>
<dbReference type="Gramene" id="TKW25559">
    <property type="protein sequence ID" value="TKW25559"/>
    <property type="gene ID" value="SEVIR_3G127100v2"/>
</dbReference>
<dbReference type="GO" id="GO:0016887">
    <property type="term" value="F:ATP hydrolysis activity"/>
    <property type="evidence" value="ECO:0007669"/>
    <property type="project" value="InterPro"/>
</dbReference>
<dbReference type="PROSITE" id="PS00674">
    <property type="entry name" value="AAA"/>
    <property type="match status" value="1"/>
</dbReference>
<proteinExistence type="inferred from homology"/>
<dbReference type="SUPFAM" id="SSF52540">
    <property type="entry name" value="P-loop containing nucleoside triphosphate hydrolases"/>
    <property type="match status" value="1"/>
</dbReference>
<comment type="similarity">
    <text evidence="2">Belongs to the AAA ATPase family. BCS1 subfamily.</text>
</comment>
<comment type="cofactor">
    <cofactor evidence="1">
        <name>Mg(2+)</name>
        <dbReference type="ChEBI" id="CHEBI:18420"/>
    </cofactor>
</comment>
<dbReference type="InterPro" id="IPR058017">
    <property type="entry name" value="At3g28540-like_C"/>
</dbReference>
<keyword evidence="5" id="KW-0067">ATP-binding</keyword>
<gene>
    <name evidence="8" type="ORF">SEVIR_3G127100v2</name>
</gene>
<dbReference type="EMBL" id="CM016554">
    <property type="protein sequence ID" value="TKW25559.1"/>
    <property type="molecule type" value="Genomic_DNA"/>
</dbReference>
<keyword evidence="9" id="KW-1185">Reference proteome</keyword>
<dbReference type="InterPro" id="IPR003960">
    <property type="entry name" value="ATPase_AAA_CS"/>
</dbReference>
<dbReference type="SMART" id="SM00382">
    <property type="entry name" value="AAA"/>
    <property type="match status" value="1"/>
</dbReference>
<reference evidence="8" key="1">
    <citation type="submission" date="2019-03" db="EMBL/GenBank/DDBJ databases">
        <title>WGS assembly of Setaria viridis.</title>
        <authorList>
            <person name="Huang P."/>
            <person name="Jenkins J."/>
            <person name="Grimwood J."/>
            <person name="Barry K."/>
            <person name="Healey A."/>
            <person name="Mamidi S."/>
            <person name="Sreedasyam A."/>
            <person name="Shu S."/>
            <person name="Feldman M."/>
            <person name="Wu J."/>
            <person name="Yu Y."/>
            <person name="Chen C."/>
            <person name="Johnson J."/>
            <person name="Rokhsar D."/>
            <person name="Baxter I."/>
            <person name="Schmutz J."/>
            <person name="Brutnell T."/>
            <person name="Kellogg E."/>
        </authorList>
    </citation>
    <scope>NUCLEOTIDE SEQUENCE [LARGE SCALE GENOMIC DNA]</scope>
</reference>
<keyword evidence="3" id="KW-0460">Magnesium</keyword>
<dbReference type="Pfam" id="PF00004">
    <property type="entry name" value="AAA"/>
    <property type="match status" value="1"/>
</dbReference>
<dbReference type="Gene3D" id="3.40.50.300">
    <property type="entry name" value="P-loop containing nucleotide triphosphate hydrolases"/>
    <property type="match status" value="1"/>
</dbReference>
<dbReference type="InterPro" id="IPR003959">
    <property type="entry name" value="ATPase_AAA_core"/>
</dbReference>
<dbReference type="Pfam" id="PF25568">
    <property type="entry name" value="AAA_lid_At3g28540"/>
    <property type="match status" value="1"/>
</dbReference>
<evidence type="ECO:0000259" key="7">
    <source>
        <dbReference type="SMART" id="SM00382"/>
    </source>
</evidence>
<dbReference type="InterPro" id="IPR050747">
    <property type="entry name" value="Mitochondrial_chaperone_BCS1"/>
</dbReference>
<evidence type="ECO:0000256" key="1">
    <source>
        <dbReference type="ARBA" id="ARBA00001946"/>
    </source>
</evidence>
<evidence type="ECO:0000313" key="9">
    <source>
        <dbReference type="Proteomes" id="UP000298652"/>
    </source>
</evidence>
<protein>
    <recommendedName>
        <fullName evidence="7">AAA+ ATPase domain-containing protein</fullName>
    </recommendedName>
</protein>
<dbReference type="InterPro" id="IPR003593">
    <property type="entry name" value="AAA+_ATPase"/>
</dbReference>
<feature type="region of interest" description="Disordered" evidence="6">
    <location>
        <begin position="304"/>
        <end position="324"/>
    </location>
</feature>
<dbReference type="Pfam" id="PF14363">
    <property type="entry name" value="AAA_assoc"/>
    <property type="match status" value="1"/>
</dbReference>
<sequence>MPSHDKALAAAASAAASLMLVRSVANELLPDEVLDMLRSGVGRLRSRMSSQHTITIEKKVDGLTNNHVYEAVKAYLAAHVSTRTQQHLCVSSSDEDDKMTVTMAEGEEMADVYDGTEFKWCLNYRYIPSPSDSGNGRQRQVEAHSFVMTFPKKHKEKALDSYLPYIVSTAKAMKAQERTLQIYMNSWEDWSPMDLHHPSTFDTFAMDHKQKQSIVDDLNRFIKRKDYYKRIGKAWKRGYLLYGPPGTGKSSLIAAMANHLRFDIYDLELTSVQSNMDLRKLLVGISSRSILVVEDIDCTIKLQQREGGEEDTKSDSTDSEDGREKVTLSGMLNFVDGLWSASGEERIIVFTTNYKERLDPALLRPGRMDMHIYMGYCTPQSFRILAHNYHMIDYHATYPEIEKLMKEVMVTPAEVAEVLMRNDDADVALHDLIDLLKSKVNDANVIKSEHSSANNQLDEEQDDRDHD</sequence>
<evidence type="ECO:0000256" key="6">
    <source>
        <dbReference type="SAM" id="MobiDB-lite"/>
    </source>
</evidence>
<dbReference type="InterPro" id="IPR025753">
    <property type="entry name" value="AAA_N_dom"/>
</dbReference>
<evidence type="ECO:0000256" key="5">
    <source>
        <dbReference type="RuleBase" id="RU003651"/>
    </source>
</evidence>
<feature type="region of interest" description="Disordered" evidence="6">
    <location>
        <begin position="447"/>
        <end position="467"/>
    </location>
</feature>
<dbReference type="GO" id="GO:0006950">
    <property type="term" value="P:response to stress"/>
    <property type="evidence" value="ECO:0007669"/>
    <property type="project" value="UniProtKB-ARBA"/>
</dbReference>
<evidence type="ECO:0000256" key="3">
    <source>
        <dbReference type="ARBA" id="ARBA00022842"/>
    </source>
</evidence>
<dbReference type="OMA" id="ANTEMQD"/>
<dbReference type="GO" id="GO:0005524">
    <property type="term" value="F:ATP binding"/>
    <property type="evidence" value="ECO:0007669"/>
    <property type="project" value="UniProtKB-KW"/>
</dbReference>
<dbReference type="Gene3D" id="6.10.280.40">
    <property type="match status" value="1"/>
</dbReference>